<accession>A0ABR3V5I9</accession>
<sequence length="152" mass="16911">MVILPADVKLQAITVFIPVSLPETGVHNDSQIAKVVRETSPRPSHLDPVFFNLLPVLVKHNDAERLKVAVPDQVLALVLLLGRQSGVQPLPRLRPRRIQRVPFLLLCLYLALLLLLLLGPLLPPVVPRRFFCLGQLLPRPCCCCSSPSAIRR</sequence>
<keyword evidence="1" id="KW-0812">Transmembrane</keyword>
<evidence type="ECO:0000256" key="1">
    <source>
        <dbReference type="SAM" id="Phobius"/>
    </source>
</evidence>
<keyword evidence="1" id="KW-1133">Transmembrane helix</keyword>
<keyword evidence="3" id="KW-1185">Reference proteome</keyword>
<reference evidence="2 3" key="1">
    <citation type="journal article" date="2024" name="Commun. Biol.">
        <title>Comparative genomic analysis of thermophilic fungi reveals convergent evolutionary adaptations and gene losses.</title>
        <authorList>
            <person name="Steindorff A.S."/>
            <person name="Aguilar-Pontes M.V."/>
            <person name="Robinson A.J."/>
            <person name="Andreopoulos B."/>
            <person name="LaButti K."/>
            <person name="Kuo A."/>
            <person name="Mondo S."/>
            <person name="Riley R."/>
            <person name="Otillar R."/>
            <person name="Haridas S."/>
            <person name="Lipzen A."/>
            <person name="Grimwood J."/>
            <person name="Schmutz J."/>
            <person name="Clum A."/>
            <person name="Reid I.D."/>
            <person name="Moisan M.C."/>
            <person name="Butler G."/>
            <person name="Nguyen T.T.M."/>
            <person name="Dewar K."/>
            <person name="Conant G."/>
            <person name="Drula E."/>
            <person name="Henrissat B."/>
            <person name="Hansel C."/>
            <person name="Singer S."/>
            <person name="Hutchinson M.I."/>
            <person name="de Vries R.P."/>
            <person name="Natvig D.O."/>
            <person name="Powell A.J."/>
            <person name="Tsang A."/>
            <person name="Grigoriev I.V."/>
        </authorList>
    </citation>
    <scope>NUCLEOTIDE SEQUENCE [LARGE SCALE GENOMIC DNA]</scope>
    <source>
        <strain evidence="2 3">ATCC 24622</strain>
    </source>
</reference>
<proteinExistence type="predicted"/>
<gene>
    <name evidence="2" type="ORF">VTK73DRAFT_5018</name>
</gene>
<name>A0ABR3V5I9_9PEZI</name>
<dbReference type="EMBL" id="JAZHXJ010002812">
    <property type="protein sequence ID" value="KAL1836583.1"/>
    <property type="molecule type" value="Genomic_DNA"/>
</dbReference>
<evidence type="ECO:0000313" key="2">
    <source>
        <dbReference type="EMBL" id="KAL1836583.1"/>
    </source>
</evidence>
<evidence type="ECO:0000313" key="3">
    <source>
        <dbReference type="Proteomes" id="UP001586593"/>
    </source>
</evidence>
<dbReference type="Proteomes" id="UP001586593">
    <property type="component" value="Unassembled WGS sequence"/>
</dbReference>
<comment type="caution">
    <text evidence="2">The sequence shown here is derived from an EMBL/GenBank/DDBJ whole genome shotgun (WGS) entry which is preliminary data.</text>
</comment>
<keyword evidence="1" id="KW-0472">Membrane</keyword>
<feature type="transmembrane region" description="Helical" evidence="1">
    <location>
        <begin position="101"/>
        <end position="122"/>
    </location>
</feature>
<protein>
    <submittedName>
        <fullName evidence="2">Uncharacterized protein</fullName>
    </submittedName>
</protein>
<organism evidence="2 3">
    <name type="scientific">Phialemonium thermophilum</name>
    <dbReference type="NCBI Taxonomy" id="223376"/>
    <lineage>
        <taxon>Eukaryota</taxon>
        <taxon>Fungi</taxon>
        <taxon>Dikarya</taxon>
        <taxon>Ascomycota</taxon>
        <taxon>Pezizomycotina</taxon>
        <taxon>Sordariomycetes</taxon>
        <taxon>Sordariomycetidae</taxon>
        <taxon>Cephalothecales</taxon>
        <taxon>Cephalothecaceae</taxon>
        <taxon>Phialemonium</taxon>
    </lineage>
</organism>